<dbReference type="Proteomes" id="UP000767238">
    <property type="component" value="Unassembled WGS sequence"/>
</dbReference>
<proteinExistence type="predicted"/>
<dbReference type="InterPro" id="IPR012337">
    <property type="entry name" value="RNaseH-like_sf"/>
</dbReference>
<dbReference type="SUPFAM" id="SSF53098">
    <property type="entry name" value="Ribonuclease H-like"/>
    <property type="match status" value="1"/>
</dbReference>
<gene>
    <name evidence="1" type="ORF">KCV03_g10260</name>
</gene>
<name>A0A9P8G6G4_AURME</name>
<evidence type="ECO:0000313" key="2">
    <source>
        <dbReference type="Proteomes" id="UP000767238"/>
    </source>
</evidence>
<protein>
    <submittedName>
        <fullName evidence="1">Uncharacterized protein</fullName>
    </submittedName>
</protein>
<evidence type="ECO:0000313" key="1">
    <source>
        <dbReference type="EMBL" id="KAH0209792.1"/>
    </source>
</evidence>
<accession>A0A9P8G6G4</accession>
<sequence length="164" mass="19780">MFERLFLLKDAVTASQNGQLNDGDLEEEDYITLENWREMAEFKELLEPFKEATMRTQGQAKDGTYGALLEWLTELELLRELFENKKTQLLKQPPSFLRTCVNLAWTKLDNYYHLLDETFAYRLAIVLNPNHRYDYFEEHWPKRALREVKEPKRRMQDLFDDHRC</sequence>
<dbReference type="AlphaFoldDB" id="A0A9P8G6G4"/>
<reference evidence="1" key="1">
    <citation type="journal article" date="2021" name="J Fungi (Basel)">
        <title>Virulence traits and population genomics of the black yeast Aureobasidium melanogenum.</title>
        <authorList>
            <person name="Cernosa A."/>
            <person name="Sun X."/>
            <person name="Gostincar C."/>
            <person name="Fang C."/>
            <person name="Gunde-Cimerman N."/>
            <person name="Song Z."/>
        </authorList>
    </citation>
    <scope>NUCLEOTIDE SEQUENCE</scope>
    <source>
        <strain evidence="1">EXF-8016</strain>
    </source>
</reference>
<organism evidence="1 2">
    <name type="scientific">Aureobasidium melanogenum</name>
    <name type="common">Aureobasidium pullulans var. melanogenum</name>
    <dbReference type="NCBI Taxonomy" id="46634"/>
    <lineage>
        <taxon>Eukaryota</taxon>
        <taxon>Fungi</taxon>
        <taxon>Dikarya</taxon>
        <taxon>Ascomycota</taxon>
        <taxon>Pezizomycotina</taxon>
        <taxon>Dothideomycetes</taxon>
        <taxon>Dothideomycetidae</taxon>
        <taxon>Dothideales</taxon>
        <taxon>Saccotheciaceae</taxon>
        <taxon>Aureobasidium</taxon>
    </lineage>
</organism>
<feature type="non-terminal residue" evidence="1">
    <location>
        <position position="164"/>
    </location>
</feature>
<reference evidence="1" key="2">
    <citation type="submission" date="2021-08" db="EMBL/GenBank/DDBJ databases">
        <authorList>
            <person name="Gostincar C."/>
            <person name="Sun X."/>
            <person name="Song Z."/>
            <person name="Gunde-Cimerman N."/>
        </authorList>
    </citation>
    <scope>NUCLEOTIDE SEQUENCE</scope>
    <source>
        <strain evidence="1">EXF-8016</strain>
    </source>
</reference>
<comment type="caution">
    <text evidence="1">The sequence shown here is derived from an EMBL/GenBank/DDBJ whole genome shotgun (WGS) entry which is preliminary data.</text>
</comment>
<dbReference type="EMBL" id="JAHFYH010000215">
    <property type="protein sequence ID" value="KAH0209792.1"/>
    <property type="molecule type" value="Genomic_DNA"/>
</dbReference>